<dbReference type="WBParaSite" id="PDA_v2.g22771.t1">
    <property type="protein sequence ID" value="PDA_v2.g22771.t1"/>
    <property type="gene ID" value="PDA_v2.g22771"/>
</dbReference>
<feature type="chain" id="PRO_5038080906" evidence="3">
    <location>
        <begin position="23"/>
        <end position="81"/>
    </location>
</feature>
<protein>
    <submittedName>
        <fullName evidence="5">Uncharacterized protein</fullName>
    </submittedName>
</protein>
<dbReference type="Proteomes" id="UP000887578">
    <property type="component" value="Unplaced"/>
</dbReference>
<organism evidence="4 5">
    <name type="scientific">Panagrolaimus davidi</name>
    <dbReference type="NCBI Taxonomy" id="227884"/>
    <lineage>
        <taxon>Eukaryota</taxon>
        <taxon>Metazoa</taxon>
        <taxon>Ecdysozoa</taxon>
        <taxon>Nematoda</taxon>
        <taxon>Chromadorea</taxon>
        <taxon>Rhabditida</taxon>
        <taxon>Tylenchina</taxon>
        <taxon>Panagrolaimomorpha</taxon>
        <taxon>Panagrolaimoidea</taxon>
        <taxon>Panagrolaimidae</taxon>
        <taxon>Panagrolaimus</taxon>
    </lineage>
</organism>
<evidence type="ECO:0000313" key="4">
    <source>
        <dbReference type="Proteomes" id="UP000887578"/>
    </source>
</evidence>
<keyword evidence="2" id="KW-0812">Transmembrane</keyword>
<feature type="region of interest" description="Disordered" evidence="1">
    <location>
        <begin position="28"/>
        <end position="50"/>
    </location>
</feature>
<evidence type="ECO:0000256" key="1">
    <source>
        <dbReference type="SAM" id="MobiDB-lite"/>
    </source>
</evidence>
<proteinExistence type="predicted"/>
<evidence type="ECO:0000256" key="3">
    <source>
        <dbReference type="SAM" id="SignalP"/>
    </source>
</evidence>
<keyword evidence="4" id="KW-1185">Reference proteome</keyword>
<feature type="transmembrane region" description="Helical" evidence="2">
    <location>
        <begin position="61"/>
        <end position="78"/>
    </location>
</feature>
<name>A0A914PVI7_9BILA</name>
<dbReference type="AlphaFoldDB" id="A0A914PVI7"/>
<keyword evidence="3" id="KW-0732">Signal</keyword>
<keyword evidence="2" id="KW-1133">Transmembrane helix</keyword>
<feature type="signal peptide" evidence="3">
    <location>
        <begin position="1"/>
        <end position="22"/>
    </location>
</feature>
<accession>A0A914PVI7</accession>
<reference evidence="5" key="1">
    <citation type="submission" date="2022-11" db="UniProtKB">
        <authorList>
            <consortium name="WormBaseParasite"/>
        </authorList>
    </citation>
    <scope>IDENTIFICATION</scope>
</reference>
<sequence length="81" mass="8564">MFATKTIFVCCIIILLVSPIEAGIFSRDRPSNLESGERDGGLGGMRTTTRQSRTKSVLKKVAIGAGIAALAGGAYYAYKHG</sequence>
<evidence type="ECO:0000313" key="5">
    <source>
        <dbReference type="WBParaSite" id="PDA_v2.g22771.t1"/>
    </source>
</evidence>
<feature type="compositionally biased region" description="Basic and acidic residues" evidence="1">
    <location>
        <begin position="28"/>
        <end position="40"/>
    </location>
</feature>
<evidence type="ECO:0000256" key="2">
    <source>
        <dbReference type="SAM" id="Phobius"/>
    </source>
</evidence>
<keyword evidence="2" id="KW-0472">Membrane</keyword>